<organism evidence="1 2">
    <name type="scientific">Pseudomonas prosekii</name>
    <dbReference type="NCBI Taxonomy" id="1148509"/>
    <lineage>
        <taxon>Bacteria</taxon>
        <taxon>Pseudomonadati</taxon>
        <taxon>Pseudomonadota</taxon>
        <taxon>Gammaproteobacteria</taxon>
        <taxon>Pseudomonadales</taxon>
        <taxon>Pseudomonadaceae</taxon>
        <taxon>Pseudomonas</taxon>
    </lineage>
</organism>
<dbReference type="EMBL" id="QFAW01000002">
    <property type="protein sequence ID" value="PWE47632.1"/>
    <property type="molecule type" value="Genomic_DNA"/>
</dbReference>
<accession>A0A2U2DE12</accession>
<comment type="caution">
    <text evidence="1">The sequence shown here is derived from an EMBL/GenBank/DDBJ whole genome shotgun (WGS) entry which is preliminary data.</text>
</comment>
<evidence type="ECO:0000313" key="2">
    <source>
        <dbReference type="Proteomes" id="UP000245056"/>
    </source>
</evidence>
<dbReference type="Proteomes" id="UP000245056">
    <property type="component" value="Unassembled WGS sequence"/>
</dbReference>
<reference evidence="1 2" key="1">
    <citation type="submission" date="2018-05" db="EMBL/GenBank/DDBJ databases">
        <title>Genome sequences of two Antarctic strains of Pseudomonas prosekii: insights into adaptation to extreme conditions.</title>
        <authorList>
            <person name="Snopkova K."/>
            <person name="Dufkova K."/>
            <person name="Cejkova D."/>
            <person name="Sedlacek I."/>
            <person name="Smajs D."/>
        </authorList>
    </citation>
    <scope>NUCLEOTIDE SEQUENCE [LARGE SCALE GENOMIC DNA]</scope>
    <source>
        <strain evidence="1 2">P2673</strain>
    </source>
</reference>
<gene>
    <name evidence="1" type="ORF">C9I49_01570</name>
</gene>
<name>A0A2U2DE12_9PSED</name>
<evidence type="ECO:0000313" key="1">
    <source>
        <dbReference type="EMBL" id="PWE47632.1"/>
    </source>
</evidence>
<protein>
    <submittedName>
        <fullName evidence="1">Uncharacterized protein</fullName>
    </submittedName>
</protein>
<proteinExistence type="predicted"/>
<sequence>MDARPTVIWKSEASLSWSYRVGRASRYCNSRRGLFTTEKLRSTDRSVEAYKAASQSPLPILRYFCSREIVVSSTGMPMVGTKARTFIPVKDNAGR</sequence>
<dbReference type="AlphaFoldDB" id="A0A2U2DE12"/>